<accession>G2YGK1</accession>
<dbReference type="Proteomes" id="UP000008177">
    <property type="component" value="Unplaced contigs"/>
</dbReference>
<dbReference type="InParanoid" id="G2YGK1"/>
<evidence type="ECO:0000313" key="2">
    <source>
        <dbReference type="Proteomes" id="UP000008177"/>
    </source>
</evidence>
<sequence>MSLWKLNSKSRSQFEYYSALHANTTFRAPLTNGPMTIRSSYQSKSFPFCEVRPREVICIGRNHNFYSRCKKHGPDVQMARLRGDYTSNGVDEADASGGIRFKRQHNYVNLARDEGEEGKEEASSCRKCRSALKPSEGKVVVEDNLETQISCFPQMMHEKQSHHLENGTVT</sequence>
<dbReference type="HOGENOM" id="CLU_1570391_0_0_1"/>
<evidence type="ECO:0000313" key="1">
    <source>
        <dbReference type="EMBL" id="CCD50899.1"/>
    </source>
</evidence>
<protein>
    <submittedName>
        <fullName evidence="1">Uncharacterized protein</fullName>
    </submittedName>
</protein>
<reference evidence="2" key="1">
    <citation type="journal article" date="2011" name="PLoS Genet.">
        <title>Genomic analysis of the necrotrophic fungal pathogens Sclerotinia sclerotiorum and Botrytis cinerea.</title>
        <authorList>
            <person name="Amselem J."/>
            <person name="Cuomo C.A."/>
            <person name="van Kan J.A."/>
            <person name="Viaud M."/>
            <person name="Benito E.P."/>
            <person name="Couloux A."/>
            <person name="Coutinho P.M."/>
            <person name="de Vries R.P."/>
            <person name="Dyer P.S."/>
            <person name="Fillinger S."/>
            <person name="Fournier E."/>
            <person name="Gout L."/>
            <person name="Hahn M."/>
            <person name="Kohn L."/>
            <person name="Lapalu N."/>
            <person name="Plummer K.M."/>
            <person name="Pradier J.M."/>
            <person name="Quevillon E."/>
            <person name="Sharon A."/>
            <person name="Simon A."/>
            <person name="ten Have A."/>
            <person name="Tudzynski B."/>
            <person name="Tudzynski P."/>
            <person name="Wincker P."/>
            <person name="Andrew M."/>
            <person name="Anthouard V."/>
            <person name="Beever R.E."/>
            <person name="Beffa R."/>
            <person name="Benoit I."/>
            <person name="Bouzid O."/>
            <person name="Brault B."/>
            <person name="Chen Z."/>
            <person name="Choquer M."/>
            <person name="Collemare J."/>
            <person name="Cotton P."/>
            <person name="Danchin E.G."/>
            <person name="Da Silva C."/>
            <person name="Gautier A."/>
            <person name="Giraud C."/>
            <person name="Giraud T."/>
            <person name="Gonzalez C."/>
            <person name="Grossetete S."/>
            <person name="Guldener U."/>
            <person name="Henrissat B."/>
            <person name="Howlett B.J."/>
            <person name="Kodira C."/>
            <person name="Kretschmer M."/>
            <person name="Lappartient A."/>
            <person name="Leroch M."/>
            <person name="Levis C."/>
            <person name="Mauceli E."/>
            <person name="Neuveglise C."/>
            <person name="Oeser B."/>
            <person name="Pearson M."/>
            <person name="Poulain J."/>
            <person name="Poussereau N."/>
            <person name="Quesneville H."/>
            <person name="Rascle C."/>
            <person name="Schumacher J."/>
            <person name="Segurens B."/>
            <person name="Sexton A."/>
            <person name="Silva E."/>
            <person name="Sirven C."/>
            <person name="Soanes D.M."/>
            <person name="Talbot N.J."/>
            <person name="Templeton M."/>
            <person name="Yandava C."/>
            <person name="Yarden O."/>
            <person name="Zeng Q."/>
            <person name="Rollins J.A."/>
            <person name="Lebrun M.H."/>
            <person name="Dickman M."/>
        </authorList>
    </citation>
    <scope>NUCLEOTIDE SEQUENCE [LARGE SCALE GENOMIC DNA]</scope>
    <source>
        <strain evidence="2">T4</strain>
    </source>
</reference>
<dbReference type="AlphaFoldDB" id="G2YGK1"/>
<dbReference type="EMBL" id="FQ790330">
    <property type="protein sequence ID" value="CCD50899.1"/>
    <property type="molecule type" value="Genomic_DNA"/>
</dbReference>
<name>G2YGK1_BOTF4</name>
<organism evidence="1 2">
    <name type="scientific">Botryotinia fuckeliana (strain T4)</name>
    <name type="common">Noble rot fungus</name>
    <name type="synonym">Botrytis cinerea</name>
    <dbReference type="NCBI Taxonomy" id="999810"/>
    <lineage>
        <taxon>Eukaryota</taxon>
        <taxon>Fungi</taxon>
        <taxon>Dikarya</taxon>
        <taxon>Ascomycota</taxon>
        <taxon>Pezizomycotina</taxon>
        <taxon>Leotiomycetes</taxon>
        <taxon>Helotiales</taxon>
        <taxon>Sclerotiniaceae</taxon>
        <taxon>Botrytis</taxon>
    </lineage>
</organism>
<proteinExistence type="predicted"/>
<gene>
    <name evidence="1" type="ORF">BofuT4_P086780.1</name>
</gene>